<keyword evidence="1" id="KW-1133">Transmembrane helix</keyword>
<protein>
    <submittedName>
        <fullName evidence="2">Uncharacterized protein</fullName>
    </submittedName>
</protein>
<dbReference type="OrthoDB" id="7067157at2"/>
<comment type="caution">
    <text evidence="2">The sequence shown here is derived from an EMBL/GenBank/DDBJ whole genome shotgun (WGS) entry which is preliminary data.</text>
</comment>
<reference evidence="2 3" key="1">
    <citation type="submission" date="2018-01" db="EMBL/GenBank/DDBJ databases">
        <title>The draft genome sequence of Halioglobus lutimaris HF004.</title>
        <authorList>
            <person name="Du Z.-J."/>
            <person name="Shi M.-J."/>
        </authorList>
    </citation>
    <scope>NUCLEOTIDE SEQUENCE [LARGE SCALE GENOMIC DNA]</scope>
    <source>
        <strain evidence="2 3">HF004</strain>
    </source>
</reference>
<accession>A0A2N5X1T6</accession>
<keyword evidence="1" id="KW-0812">Transmembrane</keyword>
<evidence type="ECO:0000256" key="1">
    <source>
        <dbReference type="SAM" id="Phobius"/>
    </source>
</evidence>
<proteinExistence type="predicted"/>
<dbReference type="EMBL" id="PKUS01000014">
    <property type="protein sequence ID" value="PLW68446.1"/>
    <property type="molecule type" value="Genomic_DNA"/>
</dbReference>
<name>A0A2N5X1T6_9GAMM</name>
<dbReference type="RefSeq" id="WP_076000306.1">
    <property type="nucleotide sequence ID" value="NZ_PKUS01000014.1"/>
</dbReference>
<keyword evidence="1" id="KW-0472">Membrane</keyword>
<feature type="transmembrane region" description="Helical" evidence="1">
    <location>
        <begin position="180"/>
        <end position="201"/>
    </location>
</feature>
<dbReference type="Proteomes" id="UP000235005">
    <property type="component" value="Unassembled WGS sequence"/>
</dbReference>
<dbReference type="AlphaFoldDB" id="A0A2N5X1T6"/>
<gene>
    <name evidence="2" type="ORF">C0039_12405</name>
</gene>
<sequence>MFFRRREKMKANQHLPELKLTEESTEACHTRFANLDLRRAILDWRDKHIEKVELHLGRELTTLFNSIDAQLEQLSARELILDGKNIGKKHIEPIYLEWVEREVQELINDAGKDLSSIFTHALSFQKLATSFDHNENSKPYLDATLAAGATGAGLAAIPVFASLSSVSAGGLLGMIGATAVSWPVMLAGVATAGALVSFGGYKAANLKSKAVSRYRDTSRKFITQQILGDRAATNSIRKNLQAHISEAATTILKEIDT</sequence>
<keyword evidence="3" id="KW-1185">Reference proteome</keyword>
<organism evidence="2 3">
    <name type="scientific">Pseudohalioglobus lutimaris</name>
    <dbReference type="NCBI Taxonomy" id="1737061"/>
    <lineage>
        <taxon>Bacteria</taxon>
        <taxon>Pseudomonadati</taxon>
        <taxon>Pseudomonadota</taxon>
        <taxon>Gammaproteobacteria</taxon>
        <taxon>Cellvibrionales</taxon>
        <taxon>Halieaceae</taxon>
        <taxon>Pseudohalioglobus</taxon>
    </lineage>
</organism>
<evidence type="ECO:0000313" key="3">
    <source>
        <dbReference type="Proteomes" id="UP000235005"/>
    </source>
</evidence>
<evidence type="ECO:0000313" key="2">
    <source>
        <dbReference type="EMBL" id="PLW68446.1"/>
    </source>
</evidence>